<organism evidence="2 3">
    <name type="scientific">Sclerotinia nivalis</name>
    <dbReference type="NCBI Taxonomy" id="352851"/>
    <lineage>
        <taxon>Eukaryota</taxon>
        <taxon>Fungi</taxon>
        <taxon>Dikarya</taxon>
        <taxon>Ascomycota</taxon>
        <taxon>Pezizomycotina</taxon>
        <taxon>Leotiomycetes</taxon>
        <taxon>Helotiales</taxon>
        <taxon>Sclerotiniaceae</taxon>
        <taxon>Sclerotinia</taxon>
    </lineage>
</organism>
<dbReference type="EMBL" id="JAPEIS010000008">
    <property type="protein sequence ID" value="KAJ8063909.1"/>
    <property type="molecule type" value="Genomic_DNA"/>
</dbReference>
<evidence type="ECO:0000313" key="3">
    <source>
        <dbReference type="Proteomes" id="UP001152300"/>
    </source>
</evidence>
<protein>
    <submittedName>
        <fullName evidence="2">Uncharacterized protein</fullName>
    </submittedName>
</protein>
<evidence type="ECO:0000256" key="1">
    <source>
        <dbReference type="ARBA" id="ARBA00022898"/>
    </source>
</evidence>
<dbReference type="Proteomes" id="UP001152300">
    <property type="component" value="Unassembled WGS sequence"/>
</dbReference>
<keyword evidence="1" id="KW-0663">Pyridoxal phosphate</keyword>
<evidence type="ECO:0000313" key="2">
    <source>
        <dbReference type="EMBL" id="KAJ8063909.1"/>
    </source>
</evidence>
<dbReference type="OrthoDB" id="5978656at2759"/>
<dbReference type="InterPro" id="IPR015421">
    <property type="entry name" value="PyrdxlP-dep_Trfase_major"/>
</dbReference>
<dbReference type="AlphaFoldDB" id="A0A9X0AKC5"/>
<keyword evidence="3" id="KW-1185">Reference proteome</keyword>
<name>A0A9X0AKC5_9HELO</name>
<dbReference type="SUPFAM" id="SSF53383">
    <property type="entry name" value="PLP-dependent transferases"/>
    <property type="match status" value="1"/>
</dbReference>
<dbReference type="Gene3D" id="3.40.640.10">
    <property type="entry name" value="Type I PLP-dependent aspartate aminotransferase-like (Major domain)"/>
    <property type="match status" value="1"/>
</dbReference>
<comment type="caution">
    <text evidence="2">The sequence shown here is derived from an EMBL/GenBank/DDBJ whole genome shotgun (WGS) entry which is preliminary data.</text>
</comment>
<reference evidence="2" key="1">
    <citation type="submission" date="2022-11" db="EMBL/GenBank/DDBJ databases">
        <title>Genome Resource of Sclerotinia nivalis Strain SnTB1, a Plant Pathogen Isolated from American Ginseng.</title>
        <authorList>
            <person name="Fan S."/>
        </authorList>
    </citation>
    <scope>NUCLEOTIDE SEQUENCE</scope>
    <source>
        <strain evidence="2">SnTB1</strain>
    </source>
</reference>
<dbReference type="PANTHER" id="PTHR43092:SF2">
    <property type="entry name" value="HERCYNYLCYSTEINE SULFOXIDE LYASE"/>
    <property type="match status" value="1"/>
</dbReference>
<accession>A0A9X0AKC5</accession>
<gene>
    <name evidence="2" type="ORF">OCU04_007759</name>
</gene>
<sequence>MLTCWLSFPELEFAAATEPIVLRCNLVDISIPGIYHATFANVMISLLELSNIQEWQQQKYELFGKSLREKHFLFDPQYHPLNHSSSSTFPECIRDHQHILQDVIESHPDIFLRYKYPELLAQSRSAIAPLLGVDITEVLIIPNATTGINDVLRNLGYGKYEVILYFRTVYGTCEKTLQSICDTSHVGLEIFRVEIHYPGGDEDIVSEFCDTVGRLVGDRDGRM</sequence>
<dbReference type="PANTHER" id="PTHR43092">
    <property type="entry name" value="L-CYSTEINE DESULFHYDRASE"/>
    <property type="match status" value="1"/>
</dbReference>
<dbReference type="InterPro" id="IPR015424">
    <property type="entry name" value="PyrdxlP-dep_Trfase"/>
</dbReference>
<proteinExistence type="predicted"/>